<dbReference type="AlphaFoldDB" id="A0A4P9UQX7"/>
<sequence>MHAKSVFFVKTAVLTSYLVGNTTWAHDLTGNLGSPAGIENVYTVTCANNSTRMEARLRAISGPTLALHIEKDGLSNETSTPASGFSPMIDIPGGGGGYTVSIRKFDAGTSLFALEYHCQNETDHTETSRSTVKTNSPLNGGGIVPDLSSSFELLTESIISEGENFYGGIAVHDNCQGGTGNTRVMGHSVLFPTQAPIVTRIDTGEIRALSNELTVNSLANLPQLIQSNSLSARQSEKTNANGDVIGFNHIRTRLAPGLEGLIPFRLGRIQFKPESCARNLIIQLAVAEICRGNAFPPQPGTANLWIPSTTSRFNNDSIHGIGEAPTLTVQRDLTANPLPGTCDLGYDVLIEPSSQDIDNNLPIPRFWN</sequence>
<accession>A0A4P9UQX7</accession>
<keyword evidence="2" id="KW-1185">Reference proteome</keyword>
<dbReference type="EMBL" id="CP035467">
    <property type="protein sequence ID" value="QCW83757.1"/>
    <property type="molecule type" value="Genomic_DNA"/>
</dbReference>
<evidence type="ECO:0000313" key="2">
    <source>
        <dbReference type="Proteomes" id="UP000305881"/>
    </source>
</evidence>
<dbReference type="Proteomes" id="UP000305881">
    <property type="component" value="Chromosome"/>
</dbReference>
<dbReference type="OrthoDB" id="257391at2"/>
<protein>
    <submittedName>
        <fullName evidence="1">Uncharacterized protein</fullName>
    </submittedName>
</protein>
<organism evidence="1 2">
    <name type="scientific">Methylotuvimicrobium buryatense</name>
    <name type="common">Methylomicrobium buryatense</name>
    <dbReference type="NCBI Taxonomy" id="95641"/>
    <lineage>
        <taxon>Bacteria</taxon>
        <taxon>Pseudomonadati</taxon>
        <taxon>Pseudomonadota</taxon>
        <taxon>Gammaproteobacteria</taxon>
        <taxon>Methylococcales</taxon>
        <taxon>Methylococcaceae</taxon>
        <taxon>Methylotuvimicrobium</taxon>
    </lineage>
</organism>
<dbReference type="RefSeq" id="WP_017842425.1">
    <property type="nucleotide sequence ID" value="NZ_CP035467.1"/>
</dbReference>
<proteinExistence type="predicted"/>
<gene>
    <name evidence="1" type="ORF">EQU24_17020</name>
</gene>
<dbReference type="KEGG" id="mbur:EQU24_17020"/>
<evidence type="ECO:0000313" key="1">
    <source>
        <dbReference type="EMBL" id="QCW83757.1"/>
    </source>
</evidence>
<name>A0A4P9UQX7_METBY</name>
<reference evidence="2" key="1">
    <citation type="journal article" date="2019" name="J. Bacteriol.">
        <title>A Mutagenic Screen Identifies a TonB-Dependent Receptor Required for the Lanthanide Metal Switch in the Type I Methanotroph 'Methylotuvimicrobium buryatense' 5GB1C.</title>
        <authorList>
            <person name="Groom J.D."/>
            <person name="Ford S.M."/>
            <person name="Pesesky M.W."/>
            <person name="Lidstrom M.E."/>
        </authorList>
    </citation>
    <scope>NUCLEOTIDE SEQUENCE [LARGE SCALE GENOMIC DNA]</scope>
    <source>
        <strain evidence="2">5GB1C</strain>
    </source>
</reference>